<gene>
    <name evidence="5" type="ORF">JOC54_002187</name>
</gene>
<sequence length="185" mass="21964">MENETNQRDDIDRIHSIIKDGIADTMDIYGVNRSIGQLYATLYLNEHPMNLNELRDELGMSKGSMSIGVRKLMEENIIHRVYRKGERKDLYEAERDFFKFFTSFFTRRWERERTVNMKAIEQAVPQYEALIKNPETPDDIQEEAEYTLAKIKASLDYYEFLDLLVTQFKEGNLAQDIIERYKQDN</sequence>
<keyword evidence="1 4" id="KW-0805">Transcription regulation</keyword>
<evidence type="ECO:0000256" key="1">
    <source>
        <dbReference type="ARBA" id="ARBA00023015"/>
    </source>
</evidence>
<keyword evidence="2 4" id="KW-0238">DNA-binding</keyword>
<dbReference type="PIRSF" id="PIRSF006707">
    <property type="entry name" value="MJ1563"/>
    <property type="match status" value="1"/>
</dbReference>
<dbReference type="PANTHER" id="PTHR38465">
    <property type="entry name" value="HTH-TYPE TRANSCRIPTIONAL REGULATOR MJ1563-RELATED"/>
    <property type="match status" value="1"/>
</dbReference>
<dbReference type="InterPro" id="IPR036388">
    <property type="entry name" value="WH-like_DNA-bd_sf"/>
</dbReference>
<dbReference type="RefSeq" id="WP_204466295.1">
    <property type="nucleotide sequence ID" value="NZ_JAFBCV010000006.1"/>
</dbReference>
<dbReference type="Proteomes" id="UP001179280">
    <property type="component" value="Unassembled WGS sequence"/>
</dbReference>
<comment type="similarity">
    <text evidence="4">Belongs to the GbsR family.</text>
</comment>
<evidence type="ECO:0000256" key="2">
    <source>
        <dbReference type="ARBA" id="ARBA00023125"/>
    </source>
</evidence>
<accession>A0ABS2SXE3</accession>
<dbReference type="EMBL" id="JAFBCV010000006">
    <property type="protein sequence ID" value="MBM7838917.1"/>
    <property type="molecule type" value="Genomic_DNA"/>
</dbReference>
<dbReference type="GO" id="GO:0003677">
    <property type="term" value="F:DNA binding"/>
    <property type="evidence" value="ECO:0007669"/>
    <property type="project" value="UniProtKB-KW"/>
</dbReference>
<dbReference type="SUPFAM" id="SSF46785">
    <property type="entry name" value="Winged helix' DNA-binding domain"/>
    <property type="match status" value="1"/>
</dbReference>
<dbReference type="InterPro" id="IPR052362">
    <property type="entry name" value="HTH-GbsR_regulator"/>
</dbReference>
<organism evidence="5 6">
    <name type="scientific">Shouchella xiaoxiensis</name>
    <dbReference type="NCBI Taxonomy" id="766895"/>
    <lineage>
        <taxon>Bacteria</taxon>
        <taxon>Bacillati</taxon>
        <taxon>Bacillota</taxon>
        <taxon>Bacilli</taxon>
        <taxon>Bacillales</taxon>
        <taxon>Bacillaceae</taxon>
        <taxon>Shouchella</taxon>
    </lineage>
</organism>
<evidence type="ECO:0000256" key="3">
    <source>
        <dbReference type="ARBA" id="ARBA00023163"/>
    </source>
</evidence>
<evidence type="ECO:0000313" key="5">
    <source>
        <dbReference type="EMBL" id="MBM7838917.1"/>
    </source>
</evidence>
<dbReference type="InterPro" id="IPR036390">
    <property type="entry name" value="WH_DNA-bd_sf"/>
</dbReference>
<dbReference type="Gene3D" id="1.10.10.10">
    <property type="entry name" value="Winged helix-like DNA-binding domain superfamily/Winged helix DNA-binding domain"/>
    <property type="match status" value="1"/>
</dbReference>
<protein>
    <recommendedName>
        <fullName evidence="4">HTH-type transcriptional regulator</fullName>
    </recommendedName>
</protein>
<keyword evidence="6" id="KW-1185">Reference proteome</keyword>
<reference evidence="5" key="1">
    <citation type="submission" date="2021-01" db="EMBL/GenBank/DDBJ databases">
        <title>Genomic Encyclopedia of Type Strains, Phase IV (KMG-IV): sequencing the most valuable type-strain genomes for metagenomic binning, comparative biology and taxonomic classification.</title>
        <authorList>
            <person name="Goeker M."/>
        </authorList>
    </citation>
    <scope>NUCLEOTIDE SEQUENCE</scope>
    <source>
        <strain evidence="5">DSM 21943</strain>
    </source>
</reference>
<evidence type="ECO:0000313" key="6">
    <source>
        <dbReference type="Proteomes" id="UP001179280"/>
    </source>
</evidence>
<evidence type="ECO:0000256" key="4">
    <source>
        <dbReference type="PIRNR" id="PIRNR006707"/>
    </source>
</evidence>
<proteinExistence type="inferred from homology"/>
<name>A0ABS2SXE3_9BACI</name>
<dbReference type="InterPro" id="IPR026282">
    <property type="entry name" value="MJ1563"/>
</dbReference>
<comment type="caution">
    <text evidence="5">The sequence shown here is derived from an EMBL/GenBank/DDBJ whole genome shotgun (WGS) entry which is preliminary data.</text>
</comment>
<dbReference type="PANTHER" id="PTHR38465:SF1">
    <property type="entry name" value="HTH-TYPE TRANSCRIPTIONAL REGULATOR MJ1563-RELATED"/>
    <property type="match status" value="1"/>
</dbReference>
<keyword evidence="3 4" id="KW-0804">Transcription</keyword>